<evidence type="ECO:0000256" key="1">
    <source>
        <dbReference type="SAM" id="MobiDB-lite"/>
    </source>
</evidence>
<dbReference type="Pfam" id="PF13830">
    <property type="entry name" value="DUF4192"/>
    <property type="match status" value="1"/>
</dbReference>
<protein>
    <submittedName>
        <fullName evidence="2">DUF4192 family protein</fullName>
    </submittedName>
</protein>
<name>A0A6N7ZMW0_9MICO</name>
<feature type="compositionally biased region" description="Basic and acidic residues" evidence="1">
    <location>
        <begin position="127"/>
        <end position="137"/>
    </location>
</feature>
<gene>
    <name evidence="2" type="ORF">GJV82_18055</name>
</gene>
<dbReference type="EMBL" id="WMKA01000067">
    <property type="protein sequence ID" value="MTG90824.1"/>
    <property type="molecule type" value="Genomic_DNA"/>
</dbReference>
<dbReference type="AlphaFoldDB" id="A0A6N7ZMW0"/>
<sequence>MAGSDGFGTGAAYAVGPPRGHRDRASARGDLPADRHETLGLVVEDAHRERLRRTFGTGRAHERRERRQGARDGRRRDLEPRGAERVGVERRERLDRVLGPQVERDVDERAVRGRPRRAREHPRPRRDRHEVAREPVDEVADRRRGVVVGQRRAGGAAGVRGVRGSLRVRVASRGGALDVVEVRLAAGERRAQDPHGEDDGGTAGGQDGAARARSGSGEHAHTVATRAPASHHRPRRSTTGSRPVHSRARQPRATPRPAGMGAMTTVIRAQGPRELLAYVPYRLGYRPRDSVVLVGLRPPRGRVGLVVRVDVADLADLEHGPQVARSVVGHLAADGAQRVVLVAYTDAPLRTGGDGVARARAAVEHCREAVEPHVGPVEAWVVSSTGWYALDCAEDDCCPPAGRPLRDLESSEVGAHMVLAGTALADSREDALRLPRAGAEARRRAARAARRAHE</sequence>
<reference evidence="2 3" key="1">
    <citation type="submission" date="2019-11" db="EMBL/GenBank/DDBJ databases">
        <title>Cellulosimicrobium composti sp. nov. isolated from a compost.</title>
        <authorList>
            <person name="Yang Y."/>
        </authorList>
    </citation>
    <scope>NUCLEOTIDE SEQUENCE [LARGE SCALE GENOMIC DNA]</scope>
    <source>
        <strain evidence="2 3">BIT-GX5</strain>
    </source>
</reference>
<feature type="compositionally biased region" description="Basic residues" evidence="1">
    <location>
        <begin position="112"/>
        <end position="126"/>
    </location>
</feature>
<comment type="caution">
    <text evidence="2">The sequence shown here is derived from an EMBL/GenBank/DDBJ whole genome shotgun (WGS) entry which is preliminary data.</text>
</comment>
<feature type="compositionally biased region" description="Basic and acidic residues" evidence="1">
    <location>
        <begin position="187"/>
        <end position="198"/>
    </location>
</feature>
<feature type="region of interest" description="Disordered" evidence="1">
    <location>
        <begin position="1"/>
        <end position="83"/>
    </location>
</feature>
<feature type="compositionally biased region" description="Basic and acidic residues" evidence="1">
    <location>
        <begin position="59"/>
        <end position="83"/>
    </location>
</feature>
<organism evidence="2 3">
    <name type="scientific">Cellulosimicrobium composti</name>
    <dbReference type="NCBI Taxonomy" id="2672572"/>
    <lineage>
        <taxon>Bacteria</taxon>
        <taxon>Bacillati</taxon>
        <taxon>Actinomycetota</taxon>
        <taxon>Actinomycetes</taxon>
        <taxon>Micrococcales</taxon>
        <taxon>Promicromonosporaceae</taxon>
        <taxon>Cellulosimicrobium</taxon>
    </lineage>
</organism>
<feature type="region of interest" description="Disordered" evidence="1">
    <location>
        <begin position="105"/>
        <end position="137"/>
    </location>
</feature>
<dbReference type="Proteomes" id="UP000440668">
    <property type="component" value="Unassembled WGS sequence"/>
</dbReference>
<proteinExistence type="predicted"/>
<feature type="non-terminal residue" evidence="2">
    <location>
        <position position="454"/>
    </location>
</feature>
<dbReference type="InterPro" id="IPR025447">
    <property type="entry name" value="DUF4192"/>
</dbReference>
<feature type="compositionally biased region" description="Basic and acidic residues" evidence="1">
    <location>
        <begin position="23"/>
        <end position="48"/>
    </location>
</feature>
<evidence type="ECO:0000313" key="3">
    <source>
        <dbReference type="Proteomes" id="UP000440668"/>
    </source>
</evidence>
<accession>A0A6N7ZMW0</accession>
<evidence type="ECO:0000313" key="2">
    <source>
        <dbReference type="EMBL" id="MTG90824.1"/>
    </source>
</evidence>
<feature type="region of interest" description="Disordered" evidence="1">
    <location>
        <begin position="187"/>
        <end position="263"/>
    </location>
</feature>